<evidence type="ECO:0000256" key="6">
    <source>
        <dbReference type="ARBA" id="ARBA00023180"/>
    </source>
</evidence>
<keyword evidence="10" id="KW-1185">Reference proteome</keyword>
<keyword evidence="3" id="KW-0735">Signal-anchor</keyword>
<dbReference type="InterPro" id="IPR048958">
    <property type="entry name" value="Polysacc_lyase_14"/>
</dbReference>
<organism evidence="9 10">
    <name type="scientific">Marchantia polymorpha</name>
    <name type="common">Common liverwort</name>
    <name type="synonym">Marchantia aquatica</name>
    <dbReference type="NCBI Taxonomy" id="3197"/>
    <lineage>
        <taxon>Eukaryota</taxon>
        <taxon>Viridiplantae</taxon>
        <taxon>Streptophyta</taxon>
        <taxon>Embryophyta</taxon>
        <taxon>Marchantiophyta</taxon>
        <taxon>Marchantiopsida</taxon>
        <taxon>Marchantiidae</taxon>
        <taxon>Marchantiales</taxon>
        <taxon>Marchantiaceae</taxon>
        <taxon>Marchantia</taxon>
    </lineage>
</organism>
<dbReference type="GO" id="GO:0042285">
    <property type="term" value="F:xylosyltransferase activity"/>
    <property type="evidence" value="ECO:0000318"/>
    <property type="project" value="GO_Central"/>
</dbReference>
<accession>A0A2R6WER0</accession>
<dbReference type="GO" id="GO:0016020">
    <property type="term" value="C:membrane"/>
    <property type="evidence" value="ECO:0007669"/>
    <property type="project" value="UniProtKB-SubCell"/>
</dbReference>
<dbReference type="GO" id="GO:0015020">
    <property type="term" value="F:glucuronosyltransferase activity"/>
    <property type="evidence" value="ECO:0000318"/>
    <property type="project" value="GO_Central"/>
</dbReference>
<dbReference type="Proteomes" id="UP000244005">
    <property type="component" value="Unassembled WGS sequence"/>
</dbReference>
<evidence type="ECO:0000256" key="7">
    <source>
        <dbReference type="SAM" id="MobiDB-lite"/>
    </source>
</evidence>
<protein>
    <recommendedName>
        <fullName evidence="8">Polysaccharide lyase 14 domain-containing protein</fullName>
    </recommendedName>
</protein>
<proteinExistence type="predicted"/>
<dbReference type="InterPro" id="IPR051292">
    <property type="entry name" value="Xyl/GlcA_transferase"/>
</dbReference>
<dbReference type="PANTHER" id="PTHR12270">
    <property type="entry name" value="GLYCOSYLTRANSFERASE-RELATED"/>
    <property type="match status" value="1"/>
</dbReference>
<feature type="compositionally biased region" description="Acidic residues" evidence="7">
    <location>
        <begin position="1187"/>
        <end position="1211"/>
    </location>
</feature>
<reference evidence="10" key="1">
    <citation type="journal article" date="2017" name="Cell">
        <title>Insights into land plant evolution garnered from the Marchantia polymorpha genome.</title>
        <authorList>
            <person name="Bowman J.L."/>
            <person name="Kohchi T."/>
            <person name="Yamato K.T."/>
            <person name="Jenkins J."/>
            <person name="Shu S."/>
            <person name="Ishizaki K."/>
            <person name="Yamaoka S."/>
            <person name="Nishihama R."/>
            <person name="Nakamura Y."/>
            <person name="Berger F."/>
            <person name="Adam C."/>
            <person name="Aki S.S."/>
            <person name="Althoff F."/>
            <person name="Araki T."/>
            <person name="Arteaga-Vazquez M.A."/>
            <person name="Balasubrmanian S."/>
            <person name="Barry K."/>
            <person name="Bauer D."/>
            <person name="Boehm C.R."/>
            <person name="Briginshaw L."/>
            <person name="Caballero-Perez J."/>
            <person name="Catarino B."/>
            <person name="Chen F."/>
            <person name="Chiyoda S."/>
            <person name="Chovatia M."/>
            <person name="Davies K.M."/>
            <person name="Delmans M."/>
            <person name="Demura T."/>
            <person name="Dierschke T."/>
            <person name="Dolan L."/>
            <person name="Dorantes-Acosta A.E."/>
            <person name="Eklund D.M."/>
            <person name="Florent S.N."/>
            <person name="Flores-Sandoval E."/>
            <person name="Fujiyama A."/>
            <person name="Fukuzawa H."/>
            <person name="Galik B."/>
            <person name="Grimanelli D."/>
            <person name="Grimwood J."/>
            <person name="Grossniklaus U."/>
            <person name="Hamada T."/>
            <person name="Haseloff J."/>
            <person name="Hetherington A.J."/>
            <person name="Higo A."/>
            <person name="Hirakawa Y."/>
            <person name="Hundley H.N."/>
            <person name="Ikeda Y."/>
            <person name="Inoue K."/>
            <person name="Inoue S.I."/>
            <person name="Ishida S."/>
            <person name="Jia Q."/>
            <person name="Kakita M."/>
            <person name="Kanazawa T."/>
            <person name="Kawai Y."/>
            <person name="Kawashima T."/>
            <person name="Kennedy M."/>
            <person name="Kinose K."/>
            <person name="Kinoshita T."/>
            <person name="Kohara Y."/>
            <person name="Koide E."/>
            <person name="Komatsu K."/>
            <person name="Kopischke S."/>
            <person name="Kubo M."/>
            <person name="Kyozuka J."/>
            <person name="Lagercrantz U."/>
            <person name="Lin S.S."/>
            <person name="Lindquist E."/>
            <person name="Lipzen A.M."/>
            <person name="Lu C.W."/>
            <person name="De Luna E."/>
            <person name="Martienssen R.A."/>
            <person name="Minamino N."/>
            <person name="Mizutani M."/>
            <person name="Mizutani M."/>
            <person name="Mochizuki N."/>
            <person name="Monte I."/>
            <person name="Mosher R."/>
            <person name="Nagasaki H."/>
            <person name="Nakagami H."/>
            <person name="Naramoto S."/>
            <person name="Nishitani K."/>
            <person name="Ohtani M."/>
            <person name="Okamoto T."/>
            <person name="Okumura M."/>
            <person name="Phillips J."/>
            <person name="Pollak B."/>
            <person name="Reinders A."/>
            <person name="Rovekamp M."/>
            <person name="Sano R."/>
            <person name="Sawa S."/>
            <person name="Schmid M.W."/>
            <person name="Shirakawa M."/>
            <person name="Solano R."/>
            <person name="Spunde A."/>
            <person name="Suetsugu N."/>
            <person name="Sugano S."/>
            <person name="Sugiyama A."/>
            <person name="Sun R."/>
            <person name="Suzuki Y."/>
            <person name="Takenaka M."/>
            <person name="Takezawa D."/>
            <person name="Tomogane H."/>
            <person name="Tsuzuki M."/>
            <person name="Ueda T."/>
            <person name="Umeda M."/>
            <person name="Ward J.M."/>
            <person name="Watanabe Y."/>
            <person name="Yazaki K."/>
            <person name="Yokoyama R."/>
            <person name="Yoshitake Y."/>
            <person name="Yotsui I."/>
            <person name="Zachgo S."/>
            <person name="Schmutz J."/>
        </authorList>
    </citation>
    <scope>NUCLEOTIDE SEQUENCE [LARGE SCALE GENOMIC DNA]</scope>
    <source>
        <strain evidence="10">Tak-1</strain>
    </source>
</reference>
<evidence type="ECO:0000313" key="9">
    <source>
        <dbReference type="EMBL" id="PTQ32327.1"/>
    </source>
</evidence>
<evidence type="ECO:0000256" key="2">
    <source>
        <dbReference type="ARBA" id="ARBA00022692"/>
    </source>
</evidence>
<evidence type="ECO:0000256" key="5">
    <source>
        <dbReference type="ARBA" id="ARBA00023136"/>
    </source>
</evidence>
<gene>
    <name evidence="9" type="ORF">MARPO_0100s0035</name>
</gene>
<feature type="domain" description="Polysaccharide lyase 14" evidence="8">
    <location>
        <begin position="1053"/>
        <end position="1119"/>
    </location>
</feature>
<evidence type="ECO:0000313" key="10">
    <source>
        <dbReference type="Proteomes" id="UP000244005"/>
    </source>
</evidence>
<feature type="region of interest" description="Disordered" evidence="7">
    <location>
        <begin position="1187"/>
        <end position="1212"/>
    </location>
</feature>
<comment type="subcellular location">
    <subcellularLocation>
        <location evidence="1">Membrane</location>
        <topology evidence="1">Single-pass type II membrane protein</topology>
    </subcellularLocation>
</comment>
<keyword evidence="5" id="KW-0472">Membrane</keyword>
<evidence type="ECO:0000256" key="3">
    <source>
        <dbReference type="ARBA" id="ARBA00022968"/>
    </source>
</evidence>
<name>A0A2R6WER0_MARPO</name>
<keyword evidence="2" id="KW-0812">Transmembrane</keyword>
<dbReference type="EMBL" id="KZ772772">
    <property type="protein sequence ID" value="PTQ32327.1"/>
    <property type="molecule type" value="Genomic_DNA"/>
</dbReference>
<dbReference type="Pfam" id="PF13896">
    <property type="entry name" value="Glyco_transf_49"/>
    <property type="match status" value="3"/>
</dbReference>
<dbReference type="OrthoDB" id="411524at2759"/>
<evidence type="ECO:0000256" key="1">
    <source>
        <dbReference type="ARBA" id="ARBA00004606"/>
    </source>
</evidence>
<feature type="region of interest" description="Disordered" evidence="7">
    <location>
        <begin position="941"/>
        <end position="960"/>
    </location>
</feature>
<keyword evidence="6" id="KW-0325">Glycoprotein</keyword>
<dbReference type="Gene3D" id="2.60.120.200">
    <property type="match status" value="1"/>
</dbReference>
<keyword evidence="4" id="KW-1133">Transmembrane helix</keyword>
<sequence length="1303" mass="147106">METLASAIAAIPPASHIIKHLYLRSRLPRRAGDVTVCTHCSLDRLERLEAQTKCWSGVICAAVMVPCPCSPASIRLAAKRVRALHAKVEDGPGLCRLDIVLVCHRRRRTSVVSCADPWQYPINALRNVALRFAATELVLLLDVDLLPGLGIQEELWNHDVYAGYHRACTELRRVIVLPALQQVSPSRESSPIRHEIQAGLSIVSSGKAHVVKMWEQGTVRVFASHVYPLGHGSTDTERWLSSVAMYQVQYKDGYEPYLLCARRLVPWYDERFIGYGRNKVIHAFHVASLDFRFWVHPDWFVVHVDHPLSPAWIKTLGPDPRASQRLRDVKSLYDAVKSELVSRATHTGICLSPGICAWDVPSPRSSRIRHSLPPYLWSKATHRTMREEKMGHWSCADKPPDTLIKSSTPEYMEALHDLRYHYGTSKLRPVSGTWPLRSKLPRRSRDITLVTVATWDRLQRLSAQCRVWKGVISAAIFAPHNIDVEALKADVLSLHDEVEKARRCRLDIILLESAVVERRSCCCQVPGVLPMCNCTTKQYSTIELCPINALRNAALELAITDLVLLLDVDLLPASSLNECSDDEQQYKCLWRMASEEKTAMVVPSFQFSWKKFTTSTNLPLTQSTDVDISDDEIGSYLPSVARDSFSEYDEEELQRQGRSLASLRQQAAVISRAERIAEQGVDAIRKGLADGWVCGFHLKHYPCGHGPTDFDRWREVSQADAKMTICCAVCRSYPVPYEEGFEPFVICSRESIPRFDERFRGYGYDKVSFVHHLHLLRFKFRVLSHTYSLNIPHAKSSDWMKTFGPSADVLQHIRVKSLYQRFKRELQLKTSTTIFLSNTGDFSSWDLRGPENSFTELRSTGDQQIFKSLVCAGGKYSKPVVEGLHLGWQGTINPLSSGKHTPLVEHLGKHGSTNLEEEAEIRAANDSKEVSKPDVLHQRKIPTCKDYDTDEPPRRKAETKGEKVVGCYSLSLGFCADLKERWVDGKKRNRDSPRVIWRDSIPRDQGGSCRQDEFQWDNSKWKLKGSADSLGNCSVVKLLLKDGEVEGEECEDGAHRLRVSMSAGSWSPQASREAGITTGGIAVRSLLPVRAVREVMMRYMVRFPSSFQWVKGGALPGLWVHDLIQTTFGWRRAGKGQFSPVLIGPGLPEKTPPKNLPNMSRPFYFVAGRWHAIQIAVSVTDHGLDSDLEEESDFEDADDGKDADSNLDEEDTTKRVPFPYTLDFESVKRGAVLEIEASVDFEPVSKVTYAPYVRRLPIESSFCRERGAPMGLIMSCYFGGKTQDWATPVDTHIDFRQFQVWTD</sequence>
<dbReference type="GO" id="GO:0035269">
    <property type="term" value="P:protein O-linked glycosylation via mannose"/>
    <property type="evidence" value="ECO:0000318"/>
    <property type="project" value="GO_Central"/>
</dbReference>
<evidence type="ECO:0000256" key="4">
    <source>
        <dbReference type="ARBA" id="ARBA00022989"/>
    </source>
</evidence>
<evidence type="ECO:0000259" key="8">
    <source>
        <dbReference type="Pfam" id="PF21294"/>
    </source>
</evidence>
<dbReference type="PANTHER" id="PTHR12270:SF52">
    <property type="entry name" value="GLYCOSYLTRANSFERASE-LIKE PROTEIN GNT13-RELATED"/>
    <property type="match status" value="1"/>
</dbReference>
<dbReference type="Pfam" id="PF21294">
    <property type="entry name" value="Polysacc_lyase_14"/>
    <property type="match status" value="1"/>
</dbReference>
<dbReference type="Gramene" id="Mp3g25220.1">
    <property type="protein sequence ID" value="Mp3g25220.1.cds"/>
    <property type="gene ID" value="Mp3g25220"/>
</dbReference>